<dbReference type="InterPro" id="IPR000300">
    <property type="entry name" value="IPPc"/>
</dbReference>
<feature type="compositionally biased region" description="Polar residues" evidence="1">
    <location>
        <begin position="581"/>
        <end position="599"/>
    </location>
</feature>
<evidence type="ECO:0000313" key="4">
    <source>
        <dbReference type="Proteomes" id="UP000193560"/>
    </source>
</evidence>
<dbReference type="EMBL" id="MCGE01000002">
    <property type="protein sequence ID" value="ORZ24267.1"/>
    <property type="molecule type" value="Genomic_DNA"/>
</dbReference>
<feature type="compositionally biased region" description="Basic and acidic residues" evidence="1">
    <location>
        <begin position="300"/>
        <end position="316"/>
    </location>
</feature>
<dbReference type="InterPro" id="IPR046985">
    <property type="entry name" value="IP5"/>
</dbReference>
<sequence>MLKVDTRPTPTNSWTKVQALTNFIQLNSLNSPAASTKYNATARASPSDTRNAAHPQRSSPCQPKSDRLKIFIGSWNMKGRLIELEPFLNILQPSVTNSPTENPTSQSDSGKILVEQSGDNGVSPFLESSSLHPYHLLAIGTQECERDISESLFYPSKEVWESKLSDYLGNQYKLLRCETLAAVHVAVFVWKPVAAYVKNVHSAAIKTGWANMVGNKGAVAVSLDFGSQSLLFINCHLRAHQAKLAERNANIHRILHELQIKGGKATRTQPNNTIFRIPSIKKLAKSSKSTKSTKSAKSAKLKESSGKVEIAKEHHNTPSTNMKPVIKDRKKVIGTNPSKNSTGNKATSSKSTEPTKSENTPNKISGDTKRNKNTSPSIKSVGSARKKKNGPEYSSSTSADDQHSVMEQFAHVFLFGDTNYRLNLNTRQFVLDTIQKQDFQTLLKYDQLTLERQQCTTPLATFKEHPINFIPTYKFDTLETIPTTTESSSSLPVNSAATTTNCKTKPLFYPPSASSAPSSIPQTPVTAMTTSSSSSSSQSFVITPTDSLHSNGSISVRYDTSPKQRIPSWTDRILWHDREQQQPSDDISTTTPAPLSASGPTMASIATTATTYSPNPHSKSKLNLKWISALTRKNKSGGLERGVVERPVDKSTVCYHYNTVMDPRLMGASDHLPVIGIFGVWFDDWESGTSIKRTRSIKSIKKKIPLWKKWLQ</sequence>
<feature type="region of interest" description="Disordered" evidence="1">
    <location>
        <begin position="511"/>
        <end position="546"/>
    </location>
</feature>
<dbReference type="AlphaFoldDB" id="A0A1X2IY80"/>
<dbReference type="Gene3D" id="3.60.10.10">
    <property type="entry name" value="Endonuclease/exonuclease/phosphatase"/>
    <property type="match status" value="2"/>
</dbReference>
<name>A0A1X2IY80_9FUNG</name>
<organism evidence="3 4">
    <name type="scientific">Absidia repens</name>
    <dbReference type="NCBI Taxonomy" id="90262"/>
    <lineage>
        <taxon>Eukaryota</taxon>
        <taxon>Fungi</taxon>
        <taxon>Fungi incertae sedis</taxon>
        <taxon>Mucoromycota</taxon>
        <taxon>Mucoromycotina</taxon>
        <taxon>Mucoromycetes</taxon>
        <taxon>Mucorales</taxon>
        <taxon>Cunninghamellaceae</taxon>
        <taxon>Absidia</taxon>
    </lineage>
</organism>
<dbReference type="SUPFAM" id="SSF56219">
    <property type="entry name" value="DNase I-like"/>
    <property type="match status" value="2"/>
</dbReference>
<comment type="caution">
    <text evidence="3">The sequence shown here is derived from an EMBL/GenBank/DDBJ whole genome shotgun (WGS) entry which is preliminary data.</text>
</comment>
<feature type="region of interest" description="Disordered" evidence="1">
    <location>
        <begin position="285"/>
        <end position="401"/>
    </location>
</feature>
<dbReference type="STRING" id="90262.A0A1X2IY80"/>
<gene>
    <name evidence="3" type="ORF">BCR42DRAFT_88158</name>
</gene>
<reference evidence="3 4" key="1">
    <citation type="submission" date="2016-07" db="EMBL/GenBank/DDBJ databases">
        <title>Pervasive Adenine N6-methylation of Active Genes in Fungi.</title>
        <authorList>
            <consortium name="DOE Joint Genome Institute"/>
            <person name="Mondo S.J."/>
            <person name="Dannebaum R.O."/>
            <person name="Kuo R.C."/>
            <person name="Labutti K."/>
            <person name="Haridas S."/>
            <person name="Kuo A."/>
            <person name="Salamov A."/>
            <person name="Ahrendt S.R."/>
            <person name="Lipzen A."/>
            <person name="Sullivan W."/>
            <person name="Andreopoulos W.B."/>
            <person name="Clum A."/>
            <person name="Lindquist E."/>
            <person name="Daum C."/>
            <person name="Ramamoorthy G.K."/>
            <person name="Gryganskyi A."/>
            <person name="Culley D."/>
            <person name="Magnuson J.K."/>
            <person name="James T.Y."/>
            <person name="O'Malley M.A."/>
            <person name="Stajich J.E."/>
            <person name="Spatafora J.W."/>
            <person name="Visel A."/>
            <person name="Grigoriev I.V."/>
        </authorList>
    </citation>
    <scope>NUCLEOTIDE SEQUENCE [LARGE SCALE GENOMIC DNA]</scope>
    <source>
        <strain evidence="3 4">NRRL 1336</strain>
    </source>
</reference>
<dbReference type="InterPro" id="IPR036691">
    <property type="entry name" value="Endo/exonu/phosph_ase_sf"/>
</dbReference>
<keyword evidence="4" id="KW-1185">Reference proteome</keyword>
<accession>A0A1X2IY80</accession>
<dbReference type="SMART" id="SM00128">
    <property type="entry name" value="IPPc"/>
    <property type="match status" value="1"/>
</dbReference>
<feature type="compositionally biased region" description="Polar residues" evidence="1">
    <location>
        <begin position="520"/>
        <end position="530"/>
    </location>
</feature>
<feature type="region of interest" description="Disordered" evidence="1">
    <location>
        <begin position="578"/>
        <end position="599"/>
    </location>
</feature>
<dbReference type="OrthoDB" id="405996at2759"/>
<dbReference type="PANTHER" id="PTHR11200">
    <property type="entry name" value="INOSITOL 5-PHOSPHATASE"/>
    <property type="match status" value="1"/>
</dbReference>
<dbReference type="GO" id="GO:0046856">
    <property type="term" value="P:phosphatidylinositol dephosphorylation"/>
    <property type="evidence" value="ECO:0007669"/>
    <property type="project" value="InterPro"/>
</dbReference>
<feature type="region of interest" description="Disordered" evidence="1">
    <location>
        <begin position="37"/>
        <end position="64"/>
    </location>
</feature>
<evidence type="ECO:0000259" key="2">
    <source>
        <dbReference type="SMART" id="SM00128"/>
    </source>
</evidence>
<proteinExistence type="predicted"/>
<feature type="domain" description="Inositol polyphosphate-related phosphatase" evidence="2">
    <location>
        <begin position="66"/>
        <end position="613"/>
    </location>
</feature>
<feature type="compositionally biased region" description="Low complexity" evidence="1">
    <location>
        <begin position="347"/>
        <end position="360"/>
    </location>
</feature>
<dbReference type="PANTHER" id="PTHR11200:SF275">
    <property type="entry name" value="LD06095P"/>
    <property type="match status" value="1"/>
</dbReference>
<dbReference type="Pfam" id="PF22669">
    <property type="entry name" value="Exo_endo_phos2"/>
    <property type="match status" value="3"/>
</dbReference>
<dbReference type="GO" id="GO:0004439">
    <property type="term" value="F:phosphatidylinositol-4,5-bisphosphate 5-phosphatase activity"/>
    <property type="evidence" value="ECO:0007669"/>
    <property type="project" value="TreeGrafter"/>
</dbReference>
<evidence type="ECO:0000256" key="1">
    <source>
        <dbReference type="SAM" id="MobiDB-lite"/>
    </source>
</evidence>
<dbReference type="Proteomes" id="UP000193560">
    <property type="component" value="Unassembled WGS sequence"/>
</dbReference>
<feature type="compositionally biased region" description="Polar residues" evidence="1">
    <location>
        <begin position="335"/>
        <end position="346"/>
    </location>
</feature>
<feature type="compositionally biased region" description="Polar residues" evidence="1">
    <location>
        <begin position="37"/>
        <end position="62"/>
    </location>
</feature>
<feature type="compositionally biased region" description="Low complexity" evidence="1">
    <location>
        <begin position="286"/>
        <end position="298"/>
    </location>
</feature>
<protein>
    <recommendedName>
        <fullName evidence="2">Inositol polyphosphate-related phosphatase domain-containing protein</fullName>
    </recommendedName>
</protein>
<evidence type="ECO:0000313" key="3">
    <source>
        <dbReference type="EMBL" id="ORZ24267.1"/>
    </source>
</evidence>